<protein>
    <submittedName>
        <fullName evidence="2">Uncharacterized protein</fullName>
    </submittedName>
</protein>
<dbReference type="Proteomes" id="UP000268329">
    <property type="component" value="Chromosome"/>
</dbReference>
<gene>
    <name evidence="2" type="ORF">D9753_20195</name>
</gene>
<evidence type="ECO:0000256" key="1">
    <source>
        <dbReference type="SAM" id="MobiDB-lite"/>
    </source>
</evidence>
<proteinExistence type="predicted"/>
<dbReference type="EMBL" id="CP033073">
    <property type="protein sequence ID" value="AYN40820.1"/>
    <property type="molecule type" value="Genomic_DNA"/>
</dbReference>
<organism evidence="2 3">
    <name type="scientific">Streptomyces dangxiongensis</name>
    <dbReference type="NCBI Taxonomy" id="1442032"/>
    <lineage>
        <taxon>Bacteria</taxon>
        <taxon>Bacillati</taxon>
        <taxon>Actinomycetota</taxon>
        <taxon>Actinomycetes</taxon>
        <taxon>Kitasatosporales</taxon>
        <taxon>Streptomycetaceae</taxon>
        <taxon>Streptomyces</taxon>
    </lineage>
</organism>
<feature type="region of interest" description="Disordered" evidence="1">
    <location>
        <begin position="1"/>
        <end position="21"/>
    </location>
</feature>
<reference evidence="2 3" key="1">
    <citation type="submission" date="2018-10" db="EMBL/GenBank/DDBJ databases">
        <title>The genome of Streptomyces dangxiongensis Z022.</title>
        <authorList>
            <person name="Zhang B."/>
        </authorList>
    </citation>
    <scope>NUCLEOTIDE SEQUENCE [LARGE SCALE GENOMIC DNA]</scope>
    <source>
        <strain evidence="2 3">Z022</strain>
    </source>
</reference>
<accession>A0A3G2JEQ7</accession>
<name>A0A3G2JEQ7_9ACTN</name>
<dbReference type="AlphaFoldDB" id="A0A3G2JEQ7"/>
<dbReference type="KEGG" id="sdd:D9753_20195"/>
<sequence length="59" mass="5959">MGVSVTSDPAPAWPRGSGSAPGFRCGASAVQSVAFWPLGPGRAGAIVGITWGQDEEDSR</sequence>
<keyword evidence="3" id="KW-1185">Reference proteome</keyword>
<evidence type="ECO:0000313" key="2">
    <source>
        <dbReference type="EMBL" id="AYN40820.1"/>
    </source>
</evidence>
<evidence type="ECO:0000313" key="3">
    <source>
        <dbReference type="Proteomes" id="UP000268329"/>
    </source>
</evidence>